<evidence type="ECO:0000256" key="1">
    <source>
        <dbReference type="ARBA" id="ARBA00004657"/>
    </source>
</evidence>
<proteinExistence type="inferred from homology"/>
<organism evidence="11 12">
    <name type="scientific">Macrostomum lignano</name>
    <dbReference type="NCBI Taxonomy" id="282301"/>
    <lineage>
        <taxon>Eukaryota</taxon>
        <taxon>Metazoa</taxon>
        <taxon>Spiralia</taxon>
        <taxon>Lophotrochozoa</taxon>
        <taxon>Platyhelminthes</taxon>
        <taxon>Rhabditophora</taxon>
        <taxon>Macrostomorpha</taxon>
        <taxon>Macrostomida</taxon>
        <taxon>Macrostomidae</taxon>
        <taxon>Macrostomum</taxon>
    </lineage>
</organism>
<evidence type="ECO:0000256" key="6">
    <source>
        <dbReference type="ARBA" id="ARBA00023319"/>
    </source>
</evidence>
<feature type="region of interest" description="Disordered" evidence="8">
    <location>
        <begin position="3447"/>
        <end position="3466"/>
    </location>
</feature>
<dbReference type="Pfam" id="PF07679">
    <property type="entry name" value="I-set"/>
    <property type="match status" value="35"/>
</dbReference>
<dbReference type="InterPro" id="IPR007110">
    <property type="entry name" value="Ig-like_dom"/>
</dbReference>
<feature type="domain" description="Ig-like" evidence="10">
    <location>
        <begin position="2097"/>
        <end position="2191"/>
    </location>
</feature>
<feature type="compositionally biased region" description="Pro residues" evidence="8">
    <location>
        <begin position="2601"/>
        <end position="2617"/>
    </location>
</feature>
<feature type="compositionally biased region" description="Basic and acidic residues" evidence="8">
    <location>
        <begin position="6367"/>
        <end position="6392"/>
    </location>
</feature>
<feature type="region of interest" description="Disordered" evidence="8">
    <location>
        <begin position="2600"/>
        <end position="2622"/>
    </location>
</feature>
<feature type="domain" description="Ig-like" evidence="10">
    <location>
        <begin position="2944"/>
        <end position="3033"/>
    </location>
</feature>
<keyword evidence="9" id="KW-1133">Transmembrane helix</keyword>
<feature type="domain" description="Ig-like" evidence="10">
    <location>
        <begin position="1496"/>
        <end position="1583"/>
    </location>
</feature>
<keyword evidence="5" id="KW-1015">Disulfide bond</keyword>
<feature type="domain" description="Ig-like" evidence="10">
    <location>
        <begin position="2005"/>
        <end position="2094"/>
    </location>
</feature>
<evidence type="ECO:0000259" key="10">
    <source>
        <dbReference type="PROSITE" id="PS50835"/>
    </source>
</evidence>
<comment type="caution">
    <text evidence="11">The sequence shown here is derived from an EMBL/GenBank/DDBJ whole genome shotgun (WGS) entry which is preliminary data.</text>
</comment>
<feature type="domain" description="Ig-like" evidence="10">
    <location>
        <begin position="3623"/>
        <end position="3713"/>
    </location>
</feature>
<evidence type="ECO:0000256" key="8">
    <source>
        <dbReference type="SAM" id="MobiDB-lite"/>
    </source>
</evidence>
<feature type="domain" description="Ig-like" evidence="10">
    <location>
        <begin position="3868"/>
        <end position="3901"/>
    </location>
</feature>
<feature type="domain" description="Ig-like" evidence="10">
    <location>
        <begin position="3043"/>
        <end position="3133"/>
    </location>
</feature>
<feature type="domain" description="Ig-like" evidence="10">
    <location>
        <begin position="1906"/>
        <end position="1995"/>
    </location>
</feature>
<feature type="domain" description="Ig-like" evidence="10">
    <location>
        <begin position="2506"/>
        <end position="2595"/>
    </location>
</feature>
<evidence type="ECO:0000256" key="7">
    <source>
        <dbReference type="SAM" id="Coils"/>
    </source>
</evidence>
<dbReference type="GO" id="GO:0031672">
    <property type="term" value="C:A band"/>
    <property type="evidence" value="ECO:0007669"/>
    <property type="project" value="UniProtKB-ARBA"/>
</dbReference>
<feature type="region of interest" description="Disordered" evidence="8">
    <location>
        <begin position="1190"/>
        <end position="1256"/>
    </location>
</feature>
<dbReference type="SMART" id="SM00150">
    <property type="entry name" value="SPEC"/>
    <property type="match status" value="3"/>
</dbReference>
<name>A0A267DY46_9PLAT</name>
<evidence type="ECO:0000256" key="5">
    <source>
        <dbReference type="ARBA" id="ARBA00023157"/>
    </source>
</evidence>
<feature type="region of interest" description="Disordered" evidence="8">
    <location>
        <begin position="2747"/>
        <end position="2776"/>
    </location>
</feature>
<feature type="compositionally biased region" description="Low complexity" evidence="8">
    <location>
        <begin position="5532"/>
        <end position="5548"/>
    </location>
</feature>
<dbReference type="FunFam" id="2.60.40.10:FF:000080">
    <property type="entry name" value="Myosin light chain kinase, smooth muscle"/>
    <property type="match status" value="2"/>
</dbReference>
<feature type="domain" description="Ig-like" evidence="10">
    <location>
        <begin position="2626"/>
        <end position="2716"/>
    </location>
</feature>
<feature type="domain" description="Ig-like" evidence="10">
    <location>
        <begin position="6466"/>
        <end position="6559"/>
    </location>
</feature>
<feature type="domain" description="Ig-like" evidence="10">
    <location>
        <begin position="4656"/>
        <end position="4748"/>
    </location>
</feature>
<dbReference type="STRING" id="282301.A0A267DY46"/>
<feature type="domain" description="Ig-like" evidence="10">
    <location>
        <begin position="3728"/>
        <end position="3817"/>
    </location>
</feature>
<dbReference type="OrthoDB" id="5969272at2759"/>
<evidence type="ECO:0000313" key="11">
    <source>
        <dbReference type="EMBL" id="PAA53509.1"/>
    </source>
</evidence>
<feature type="domain" description="Ig-like" evidence="10">
    <location>
        <begin position="1383"/>
        <end position="1471"/>
    </location>
</feature>
<feature type="domain" description="Ig-like" evidence="10">
    <location>
        <begin position="3422"/>
        <end position="3511"/>
    </location>
</feature>
<dbReference type="InterPro" id="IPR003598">
    <property type="entry name" value="Ig_sub2"/>
</dbReference>
<dbReference type="EMBL" id="NIVC01003077">
    <property type="protein sequence ID" value="PAA53509.1"/>
    <property type="molecule type" value="Genomic_DNA"/>
</dbReference>
<evidence type="ECO:0000256" key="9">
    <source>
        <dbReference type="SAM" id="Phobius"/>
    </source>
</evidence>
<feature type="region of interest" description="Disordered" evidence="8">
    <location>
        <begin position="5452"/>
        <end position="5495"/>
    </location>
</feature>
<keyword evidence="9" id="KW-0812">Transmembrane</keyword>
<dbReference type="FunFam" id="2.60.40.10:FF:000425">
    <property type="entry name" value="Myosin light chain kinase"/>
    <property type="match status" value="9"/>
</dbReference>
<dbReference type="Gene3D" id="2.60.40.10">
    <property type="entry name" value="Immunoglobulins"/>
    <property type="match status" value="35"/>
</dbReference>
<feature type="region of interest" description="Disordered" evidence="8">
    <location>
        <begin position="5614"/>
        <end position="5633"/>
    </location>
</feature>
<reference evidence="11 12" key="1">
    <citation type="submission" date="2017-06" db="EMBL/GenBank/DDBJ databases">
        <title>A platform for efficient transgenesis in Macrostomum lignano, a flatworm model organism for stem cell research.</title>
        <authorList>
            <person name="Berezikov E."/>
        </authorList>
    </citation>
    <scope>NUCLEOTIDE SEQUENCE [LARGE SCALE GENOMIC DNA]</scope>
    <source>
        <strain evidence="11">DV1</strain>
        <tissue evidence="11">Whole organism</tissue>
    </source>
</reference>
<dbReference type="Pfam" id="PF25075">
    <property type="entry name" value="DUF7799"/>
    <property type="match status" value="1"/>
</dbReference>
<keyword evidence="7" id="KW-0175">Coiled coil</keyword>
<feature type="compositionally biased region" description="Low complexity" evidence="8">
    <location>
        <begin position="4610"/>
        <end position="4632"/>
    </location>
</feature>
<dbReference type="Gene3D" id="1.20.58.60">
    <property type="match status" value="1"/>
</dbReference>
<dbReference type="InterPro" id="IPR013098">
    <property type="entry name" value="Ig_I-set"/>
</dbReference>
<dbReference type="InterPro" id="IPR036179">
    <property type="entry name" value="Ig-like_dom_sf"/>
</dbReference>
<feature type="domain" description="Ig-like" evidence="10">
    <location>
        <begin position="1757"/>
        <end position="1845"/>
    </location>
</feature>
<feature type="domain" description="Ig-like" evidence="10">
    <location>
        <begin position="6669"/>
        <end position="6761"/>
    </location>
</feature>
<keyword evidence="9" id="KW-0472">Membrane</keyword>
<dbReference type="SUPFAM" id="SSF48726">
    <property type="entry name" value="Immunoglobulin"/>
    <property type="match status" value="35"/>
</dbReference>
<keyword evidence="4" id="KW-0677">Repeat</keyword>
<gene>
    <name evidence="11" type="ORF">BOX15_Mlig013657g1</name>
</gene>
<feature type="domain" description="Ig-like" evidence="10">
    <location>
        <begin position="4072"/>
        <end position="4168"/>
    </location>
</feature>
<dbReference type="InterPro" id="IPR018159">
    <property type="entry name" value="Spectrin/alpha-actinin"/>
</dbReference>
<feature type="domain" description="Ig-like" evidence="10">
    <location>
        <begin position="3317"/>
        <end position="3405"/>
    </location>
</feature>
<evidence type="ECO:0000256" key="3">
    <source>
        <dbReference type="ARBA" id="ARBA00022490"/>
    </source>
</evidence>
<feature type="domain" description="Ig-like" evidence="10">
    <location>
        <begin position="936"/>
        <end position="1026"/>
    </location>
</feature>
<feature type="region of interest" description="Disordered" evidence="8">
    <location>
        <begin position="5523"/>
        <end position="5608"/>
    </location>
</feature>
<dbReference type="SMART" id="SM00408">
    <property type="entry name" value="IGc2"/>
    <property type="match status" value="33"/>
</dbReference>
<feature type="region of interest" description="Disordered" evidence="8">
    <location>
        <begin position="5749"/>
        <end position="5783"/>
    </location>
</feature>
<feature type="domain" description="Ig-like" evidence="10">
    <location>
        <begin position="2406"/>
        <end position="2494"/>
    </location>
</feature>
<protein>
    <recommendedName>
        <fullName evidence="10">Ig-like domain-containing protein</fullName>
    </recommendedName>
</protein>
<keyword evidence="3" id="KW-0963">Cytoplasm</keyword>
<feature type="domain" description="Ig-like" evidence="10">
    <location>
        <begin position="4196"/>
        <end position="4286"/>
    </location>
</feature>
<dbReference type="FunFam" id="2.60.40.10:FF:000032">
    <property type="entry name" value="palladin isoform X1"/>
    <property type="match status" value="4"/>
</dbReference>
<feature type="domain" description="Ig-like" evidence="10">
    <location>
        <begin position="1661"/>
        <end position="1749"/>
    </location>
</feature>
<evidence type="ECO:0000256" key="2">
    <source>
        <dbReference type="ARBA" id="ARBA00006692"/>
    </source>
</evidence>
<feature type="compositionally biased region" description="Basic and acidic residues" evidence="8">
    <location>
        <begin position="6292"/>
        <end position="6305"/>
    </location>
</feature>
<feature type="region of interest" description="Disordered" evidence="8">
    <location>
        <begin position="4609"/>
        <end position="4635"/>
    </location>
</feature>
<comment type="subcellular location">
    <subcellularLocation>
        <location evidence="1">Cytoplasm</location>
        <location evidence="1">Myofibril</location>
    </subcellularLocation>
</comment>
<feature type="compositionally biased region" description="Low complexity" evidence="8">
    <location>
        <begin position="5965"/>
        <end position="5981"/>
    </location>
</feature>
<dbReference type="GO" id="GO:0045989">
    <property type="term" value="P:positive regulation of striated muscle contraction"/>
    <property type="evidence" value="ECO:0007669"/>
    <property type="project" value="UniProtKB-ARBA"/>
</dbReference>
<feature type="region of interest" description="Disordered" evidence="8">
    <location>
        <begin position="1354"/>
        <end position="1383"/>
    </location>
</feature>
<feature type="compositionally biased region" description="Polar residues" evidence="8">
    <location>
        <begin position="5762"/>
        <end position="5776"/>
    </location>
</feature>
<feature type="region of interest" description="Disordered" evidence="8">
    <location>
        <begin position="6352"/>
        <end position="6419"/>
    </location>
</feature>
<keyword evidence="6" id="KW-0393">Immunoglobulin domain</keyword>
<feature type="region of interest" description="Disordered" evidence="8">
    <location>
        <begin position="5887"/>
        <end position="6104"/>
    </location>
</feature>
<feature type="domain" description="Ig-like" evidence="10">
    <location>
        <begin position="2811"/>
        <end position="2900"/>
    </location>
</feature>
<feature type="domain" description="Ig-like" evidence="10">
    <location>
        <begin position="6566"/>
        <end position="6663"/>
    </location>
</feature>
<dbReference type="GO" id="GO:0060298">
    <property type="term" value="P:positive regulation of sarcomere organization"/>
    <property type="evidence" value="ECO:0007669"/>
    <property type="project" value="UniProtKB-ARBA"/>
</dbReference>
<dbReference type="FunFam" id="2.60.40.10:FF:000107">
    <property type="entry name" value="Myosin, light chain kinase a"/>
    <property type="match status" value="11"/>
</dbReference>
<keyword evidence="12" id="KW-1185">Reference proteome</keyword>
<feature type="compositionally biased region" description="Basic and acidic residues" evidence="8">
    <location>
        <begin position="6042"/>
        <end position="6054"/>
    </location>
</feature>
<dbReference type="FunFam" id="2.60.40.10:FF:000345">
    <property type="entry name" value="Muscle M-line assembly protein unc-89"/>
    <property type="match status" value="1"/>
</dbReference>
<feature type="domain" description="Ig-like" evidence="10">
    <location>
        <begin position="4479"/>
        <end position="4580"/>
    </location>
</feature>
<feature type="compositionally biased region" description="Acidic residues" evidence="8">
    <location>
        <begin position="5596"/>
        <end position="5608"/>
    </location>
</feature>
<feature type="coiled-coil region" evidence="7">
    <location>
        <begin position="603"/>
        <end position="637"/>
    </location>
</feature>
<feature type="compositionally biased region" description="Acidic residues" evidence="8">
    <location>
        <begin position="5983"/>
        <end position="5994"/>
    </location>
</feature>
<evidence type="ECO:0000256" key="4">
    <source>
        <dbReference type="ARBA" id="ARBA00022737"/>
    </source>
</evidence>
<feature type="domain" description="Ig-like" evidence="10">
    <location>
        <begin position="1037"/>
        <end position="1121"/>
    </location>
</feature>
<feature type="transmembrane region" description="Helical" evidence="9">
    <location>
        <begin position="6771"/>
        <end position="6789"/>
    </location>
</feature>
<dbReference type="SMART" id="SM00409">
    <property type="entry name" value="IG"/>
    <property type="match status" value="35"/>
</dbReference>
<feature type="domain" description="Ig-like" evidence="10">
    <location>
        <begin position="3190"/>
        <end position="3278"/>
    </location>
</feature>
<dbReference type="InterPro" id="IPR003599">
    <property type="entry name" value="Ig_sub"/>
</dbReference>
<comment type="similarity">
    <text evidence="2">Belongs to the protein kinase superfamily. CAMK Ser/Thr protein kinase family.</text>
</comment>
<feature type="domain" description="Ig-like" evidence="10">
    <location>
        <begin position="6198"/>
        <end position="6289"/>
    </location>
</feature>
<dbReference type="FunFam" id="2.60.40.10:FF:000612">
    <property type="entry name" value="palladin isoform X1"/>
    <property type="match status" value="1"/>
</dbReference>
<dbReference type="CDD" id="cd00176">
    <property type="entry name" value="SPEC"/>
    <property type="match status" value="1"/>
</dbReference>
<feature type="domain" description="Ig-like" evidence="10">
    <location>
        <begin position="2309"/>
        <end position="2398"/>
    </location>
</feature>
<feature type="region of interest" description="Disordered" evidence="8">
    <location>
        <begin position="6285"/>
        <end position="6321"/>
    </location>
</feature>
<dbReference type="PROSITE" id="PS50835">
    <property type="entry name" value="IG_LIKE"/>
    <property type="match status" value="35"/>
</dbReference>
<feature type="domain" description="Ig-like" evidence="10">
    <location>
        <begin position="1132"/>
        <end position="1222"/>
    </location>
</feature>
<dbReference type="PANTHER" id="PTHR47633">
    <property type="entry name" value="IMMUNOGLOBULIN"/>
    <property type="match status" value="1"/>
</dbReference>
<feature type="compositionally biased region" description="Acidic residues" evidence="8">
    <location>
        <begin position="6029"/>
        <end position="6041"/>
    </location>
</feature>
<feature type="region of interest" description="Disordered" evidence="8">
    <location>
        <begin position="1"/>
        <end position="60"/>
    </location>
</feature>
<feature type="compositionally biased region" description="Polar residues" evidence="8">
    <location>
        <begin position="1211"/>
        <end position="1221"/>
    </location>
</feature>
<dbReference type="InterPro" id="IPR013783">
    <property type="entry name" value="Ig-like_fold"/>
</dbReference>
<dbReference type="Proteomes" id="UP000215902">
    <property type="component" value="Unassembled WGS sequence"/>
</dbReference>
<accession>A0A267DY46</accession>
<feature type="domain" description="Ig-like" evidence="10">
    <location>
        <begin position="1257"/>
        <end position="1345"/>
    </location>
</feature>
<feature type="region of interest" description="Disordered" evidence="8">
    <location>
        <begin position="5638"/>
        <end position="5675"/>
    </location>
</feature>
<feature type="domain" description="Ig-like" evidence="10">
    <location>
        <begin position="2208"/>
        <end position="2303"/>
    </location>
</feature>
<feature type="domain" description="Ig-like" evidence="10">
    <location>
        <begin position="3514"/>
        <end position="3613"/>
    </location>
</feature>
<dbReference type="CDD" id="cd00096">
    <property type="entry name" value="Ig"/>
    <property type="match status" value="5"/>
</dbReference>
<evidence type="ECO:0000313" key="12">
    <source>
        <dbReference type="Proteomes" id="UP000215902"/>
    </source>
</evidence>
<feature type="compositionally biased region" description="Basic and acidic residues" evidence="8">
    <location>
        <begin position="1369"/>
        <end position="1380"/>
    </location>
</feature>
<dbReference type="SUPFAM" id="SSF46966">
    <property type="entry name" value="Spectrin repeat"/>
    <property type="match status" value="2"/>
</dbReference>
<dbReference type="InterPro" id="IPR056701">
    <property type="entry name" value="DUF7799"/>
</dbReference>
<feature type="domain" description="Ig-like" evidence="10">
    <location>
        <begin position="3974"/>
        <end position="4064"/>
    </location>
</feature>
<feature type="region of interest" description="Disordered" evidence="8">
    <location>
        <begin position="4864"/>
        <end position="4884"/>
    </location>
</feature>
<feature type="compositionally biased region" description="Acidic residues" evidence="8">
    <location>
        <begin position="5550"/>
        <end position="5561"/>
    </location>
</feature>
<sequence>MDQSSYSANGPGPVRHRRQFRGGHGDAESSRTAAQQTAGKAVANLRASGPSRRSRGSTAHRTEVYEAMAQSLGKAWQDLQSIMERRSDLLAHAVLFFTHVSQYSNQFDLITDLCRHFDAPHDGQTVERLLHEHHEMKQKLLEQSKVTLEVGHQLLDHLRRLSCATQSEQRQSVLTACNRVERILESLTERRRGLDELWRGRKHRLEEATRLTSLDDELQRLLRSLARGDYLVSNCEIGRSLQESEMLMKEVLAFGNEAGDVQDALLRLCRSATSLMEPGGFADTDSIRRRLEKADRVAEEFIQRLETRRRLLNMAVIFYSEVEVLFQRARRLDIAPNESLHEVEARLPGLRTTGQALLAKLEPDSHSAHAVRSKLKEAEDFLDKCYQLVRRHEQEDEKRTCTSRLEILNTWMVEIVFRRLREGNDPGTTVASVQNFIDAHQHLLEELSRREGEFHQVEILIEPLHDKRAFLRRLQELRQKLGHAKTICHFRLDVGHRLLALLRQAQQDELSIQVFLSGLDEARTRADLLTDYWFTDSARQQNMLVSQLYDQQASIREILKKISASRTAEDDDFSAGPLSRYLESQLARIDAHLSALHEQWNSAQRLREEVGIYKQQLREFNSDARRAEDMMRDAEAKFTSTVHFRDFLDFDQFLAEHNRSRDVVNQFVNLTLTKGRDLLHMLSTRSEDSGAAKETRSALSSLQAAKEQWDRVWQTSLSRAQDQLRSTEALGQIEYVEREVDQAVLELRRARDAMQTEPSEKTRDSLQLLENRVPYLKDQVRASTERSESQVTMERANQLKKKWSHFLIDLQEFRTQVDLNLSFRDSSKKVETHISELWFFLKSKRQQLDQSQDPIVFDRIEKELQDRLNTVPQEIDQELRNLSELSFQLYGSAGPQRVHPLTVKAQDSIGALKSLDDECVQKNEHRRQSQGPLQAPVITQPLRNIQVEEGCPVTLEVAYKEDSRCQTASPQWFKDGITVDSPDYKTRAYPGHATLTIDETFADDSAKYTCKVSNPAGADETSAYLSVVETHRTLEPPDFTKQLRSVDVLEGEPLTLECHVIGEPFPKVRWFRNDINLDASPEYVITLINGVCTLKARSMQTIHAGRYLCKATSSAGSASTTCLVGIKQLQRPVILQQLPSTAVDVGVPVRLETKFEAMPPPEVSWLKDGVPVFDSPGRKINIGANATSLSIDRAEPRDQGRYSVSVRNPAGQAQTSGTLNVSGPEDLHRPSQMKRQAQPQLDDWQQPKLAKKQNSKPVFVSPLKDVTVPEGAPVRLDCSVTGVPDPSVEWFKSGRSIMESSDYKFSIEGDKVVLTIPEAFSNDTAEYMIRAFNDFGSAESRCKVRVLPPITNESAPVDESVAPTRAKKPQRELRMPRDEGAPPEFVRKLAGQNCSEGEPLEMSVQITGSPVPQVVWFKDGKKIEPSPDFILGNDGETSFMKIPEVFQEDSGRYEVVATNPHGTAKSGANLRVRPLSTEGIKISPQMYVNQSAQQPPEFTKLFRDQTAKTSEPITISCEVTGIPEPIVRWTFNGQPVKPSQARITVQGNKHSLSIPSIDSSHAGRYAATAENPHGRATCAALLVVEDAKENRYFPRTTYETATHVISKKYSASAEHLQQMRVVPAIPWRPASPRSHSSYYKTELTGSTFAPVDLTFSMPIPPEFIQPIKSVTAKEGARVEFDGFLVGKPEPTVRWFRGGRELHDSPDFEIKFKDGRVTLSIPEAFPEDQGTYTCEASNKGGQTSSSAELVIRARTLAPVFLKGLESQQVFEGQPVHFVVKVGGDDSTRVSWYRDGSKIESSPDFTIEQIGDLHTLKIPECFTEDSGRYTVTATNESGEVVSSATLTVKEVTGTAEGPPVTKRKKTTGLEYQYQTDHPQYPVAPKVAEESVSIATIQPAAQRPQQLPPRFTQRLMPAYSANEGDKLTLNVQFEGKPAPSVSWFKNGAAILESSDYTVVTSEFESRLTIPEVFPEDSGSYACSVENPAGSDACESSLAVQPKPPSQEPPTFVRPLRPAHLHTGERANFQVEFTGKPRPSVEWYLSGRQLHNSPACQIGVVGQKSTLEIPRIDESFAGLLECILHNPAGSRSTEAPITVEPSEIPAKFTQRLAPEYSKLEGDSLRMTVRFTGDPAPSISWFKDGQPLESSPDIQVQIGRGESSIFIPEAFAEDSGEFSCTVENSTGRETCVAELNVLDAARPDETAPAEEQPRFTKKLFPISVDEGQRAVFEVTVAGNPAPTVAWYKDGVRVSSSSDADGRRIQVSQTGGTATLVISSAVESDSGVVACVAENPLGRETTDVSLRVNPAMRPPRFLGGLEPQLSANTGEDVVLSVRFDGRPVPRVTWLRNGAPIPEGPHARMEEFGNQATIMLTACQPEQSGLIACVLHNPAGTERCESLLTVKPKQVVPTFKRRLQPVSVKEGEKAIFIVEVAGEPKPEVLWKRENLPIESSTDFQIAAVGTVHSLTIPECFPEDAGLFACQIKNAAGSDSCTAHLTVEPKPEMKQQKPQLLKPPRNVTVDEGQPAAFVAEFSGTPEPQAVWLREGAPIEASPDFFIEAPRPGCSVLRIPECFSEDAGAFQLALQNSEGRTVCDVTLTVLAKAPTPPPAPPPPPPPPQQPILPAGAAKPQFERPARNACLMEGQPTQLDARVFGRPAPSVRWLKNGHPVRDSSRVQSSYNADTGEAVIYISMCLPEDAGTYACQAINPAGTESCTAQLLEPASYHAWLQTEQARQAKEAEVAQKRSLVSELESRFTAPPAARRRSSQASADEPDTGAVSAPFNLSSFERSLLSGPAWTDDQDQQLRPSARMVKPTFVERLLDQRLKENTETVFYCRVWGDPMPRVKWFWNGKVVKRNEHVWFGLDEYGIAQLRIQSTRHQDRGFYTACAYNPVGRDVSSAQLSVETTGEIVLDSYVSEDTLKELARLRREKKKDYGESGIDEKLYRPHFKSVPSDCEAREGAVLRLDSIVSGRPIPEMLWFRDSVKVNEDDLHKIVINEEGIHSLIFNSLVAADSGEYLCIARNRAGEDRFQVCVNVKPREHASVPRFVQKISTLTVNEGEPVEFHCAVEGAPQPLLSWQKDGRMINPEQCERYQIAVVGLTTSLTIPIVELSDAAWFQCTAANIAGTACSRAKLNVLPVLKAPEPERKLVITKASSTPRRPEPEQQPEWISTRRIDATMESQPPAETENYAPTFTKKPAQIKVAQGGTAKFMTRVAGNPMPEVTWILNGNQIETTSRFRVWFDGMMHNLEVSRAEPEDTGVVEVVAINDLGEVRCSTALTVEPAADWRSQLKPLQAFRRSAAEELLPEAEPRDGAGRAPIFSRLLQPVRVHELQPVRLRVEYFGDPSPQVAWLKEGAPIESSPDVSITSAPAWSELFIPSVAQSDAGMYTATAQNPLGVANTKARLTVLSPESGGPTPVREEAPEFATLIRDLAVSAGEPVTLSCTVTGQPRPSIHWRHEGRPVPENSPTCRTLVEESQAMLIIFEAQPSDAGRYECVAANPSGQAACSAQLTVHPALTESATAPVFARPLQSQTATENQRVVLTCQVESQPPPEVSWYFQTNQIRPSKYFEILEQPEVGAYSLVVTRAHPDDSGTYTAVARTELGESRSSAVLQVQPQQQQQQPARIVRPMSAEVTVREGDRVSLEVEAVGEPEPTAAWFREGTELDSSPDFQISKSGRLYALIIPEAFPEDSGKFLVRVVNPFGKDESQCQLRVLEVIAEPVIPESPPQLVQKFPSQIKCPPGATAKLEVQIGGHPKPTFEWYLNGRAIKTSKKHEIVENQGSVTLLIYNVQANDAGAYILKVQNDLGVTTCKTHLTVDMHQAHINIPFSELKQKQQSKMTFHIDKVPLQQLVNLMSSVEFSLKFLQPLAEQYRVPENKTTSLYCEVQSEPPAQFKWFVNGIEIMPSNHDFKVHTKRNVSELKMLQLRQQPHEKTELVVEAATPRGKITSVAQVIVSKEASDLETFTSSATITPTFKMPLKPVVVTQPKKATVLEVEVEAHPPADFRWFKNGIEITPSQKFEIRRPSQHRSELHIRSADLSDMGQYTVEATSAIGRATCNTVLQVGDELAEPALVTEEVRLQQVSALHNVIRALKRSTALLFCSVTGTQEPVSFRWLVQGEEVQQSDKFAIKSDGHRSELAIRKVDESDVGDYICEVTSSIGQVQAVTKLEVIEEETTGETASVEPQTVVASQESPAFVQPLTDMQVYDGDEVVLKCSVSGSKPIKVAWYHDDKDITNAEDFVISFDEESGVASLVIVEVFPEDRGVYKCVVENVHGKSETQALLQVVAQEPAAEESAAPMETAATEVEAAIDQVDSAQMETAATEEAVQVHEAPAEEKPTVLAEWETWEKIEDSAEATLAPKEKRLDQAELLAAFDTPFELPTETETETEPVEEDQLVSVQVPLKEAAIDFDRIFGAPKEDEEAAPMETAPVVEEAPKTMEATVEAEADVTAVAQEEAPVHIDTSDDIKEGKLEEVIPMDTQSVDLFFEEPLPKEMLAVIGEDVTLQCLVLGTQPIEVCWLFENQVVAPSNRVQIEYSADSGVCLLKIHRVTLQDSGEYVCEATNIAGTDETFCVLTVTNTETGQTEVVDFEVSEDVADAELKAASVGQEQQSEALASSEQPESQAAPQQATLAEEKAEDVLEATQEMTESELVPPVFEWALQPLKVMDGEEVKLTCILRANPMPLMVIWYKDDEIIEESNDIEVFYSPETGECELWISEAFPEDTGTYKVVATTPYGKAITEANLTVEQYEYVSSAAPSSHGSLGEELQEGPVPLQEAVVEEAPMQEISRVEEVRIESSPEAATAATAVSDTVEVLASSAVSAAAEATEDASVFEAEVTESATQQEEEFTLDATAETTEKATMKASATLKEETQPEETTFEADAGVEEFSATSTAEVEAPKAEQEAQAFVTQELEEQQPLDSTEADMAPVEEIQAEAEETMDSKATPVVQEPQQYVSHEIVEEQPVDATADEVAPVEELQAEPEETLDSKAAPAVQEPQQYVSHEIVEEQPVDATAAEVAPIEELQAEAEETMDSKATPVVQEPQQYVSHEVVEEQPQYVSHEVVEEQPVDATSDEVAPVEELQAEPEETLDSKATPTVQEPQQYVSHEIVEEQPIDATAAEVAPVEELQAEPEETLDSKAAPAVQEPQQYVSHEIVEEQPVDATADEVAPVEELQAEPEETLDSKAAPAVQEPQQYVSHEIVEEQPVDATADEVAPVEELQAEPEETLDSKAAPAVQEPQQYVSHEIVEEQPVDATAAEVAPIEELQAEAEETMDSKATPVVQEPQQYVSHEIVEEQPVDATAAEVAPVEELQAKPEETLDSKAAPTVQEPQLYITQEVAEEAAVDATATEVAPIEEQTVQSDDTLDTKTNITAQEAQHYVTQEVAEEQPEESFSEGIQEKQSTTAAIQEEMPADQSAAEVQEAQQYVTQEVADETPVDVASVELAPVEEQKAEGEETLAAPAKPEVQEAQQYVTQEVAEEQSEDTVTQDLQEKTPAVAAVQEELPADATTTEVSAVEEIQLESEETTDAQATSTMQQAQQYQTQEVAEDFSLEEASTETEQKHEEPVAAEPVEVEEVKGDKSVQLQPTSTTEQEEALPIEEVGDMEAKKPLLVKEDKEEVPEESLVEQQLQEMQLKPAEETSKMEAASAATESEKAEVLTAESSEETAADASIQLESEATVEEEFSAEITATEVAPVKEMHVEAEQTLESEATSTVQEAANFESQEATEELKMDVASAEMAPIEEKQAVSEETVENKAASTVQKPQEYVTQEVTEEASVDTLEAKVAPIEELQAESQETAQAEAASTKEVAQQYVTHEVAEEAPVDVTADVAPVEEKQAETKETLDAKAESTVQKVQEYVTHEVTEEAPVDVATDELSLVEEQKAEAEETLATPAKPEVQEAQQYVTQEVAEEQPEDTVTQGLQEKTPAVAAVQEELPADATTTEVSAVEEIQLESEETTDAQATSTMQQAQQYQTQEVAEDFSLEDASTETEQKHEEPVAAEPVEVEEVKGDKSVQLQPTSTTEQEEALPIEEVGDMEAKKPLLVKEDKEEVPEESLVEQQLQEMQVKPAETGASADTAPKAKAQEVRAASLQEPMEQEMAQDITVSDDSDFIDSDFEEVKVESDMGQESVTKMLLEQQSLLQIACVDDSERLQSLPEASSDQPEVAAVDEIAMTEKPEVSAQQPDVLEAPKPKLFVTQELKSVEVFETMDILLECAVTDLPQLSVAWFQNEMPVKADSRHSAFYTAGVCSLQIVSATADDSGVYKVKVSAETGESVSTSAEVQVMTKEKPKEAPEKAQEETIDVSVDTSAKEVPQEAAKLSFDVDADSKEAPDELDFSVDADIQAEEPEVEEEPMAPVKQPEVEKPRTDFDASVDTEARAAPKESAKFTADVDASTTEATEADFEISGSGEVEEQPLAHEQVTLAEAEPEEAAADFSAELEPEQSTESATAQLSQAVAKPAPVILQGLQPQTVIEGQTVEFHVGFEAHEEQAVVTWLKDGVKLAPSERISIETRPKSTSLRIQEATKEDIAEYSVSLSVDEDTEPVVSEARLTVEKKDKPAKFTDQLVSKTVKLNEKVILEVNYEGYPQPDVVWTFDGKVDCQTDERFTVTVDNNEQHEDAYVTYLSIEKATEEVTGNFTATATNKAGNDSVSCSVNLEELAPSFIKPLKKPSDGAKVDADFTLTCEFDGRPTPSINWYVNGELVETTSKRYRVTVEHSVTTLTILGVSEADNNVPITCVARNRKGEAQTDTTLQVEDRTRIVCMLLLLSFACLLALLLDLLLA</sequence>